<reference evidence="1 2" key="1">
    <citation type="submission" date="2023-10" db="EMBL/GenBank/DDBJ databases">
        <title>Draft genome sequence of Xylaria bambusicola isolate GMP-LS, the root and basal stem rot pathogen of sugarcane in Indonesia.</title>
        <authorList>
            <person name="Selvaraj P."/>
            <person name="Muralishankar V."/>
            <person name="Muruganantham S."/>
            <person name="Sp S."/>
            <person name="Haryani S."/>
            <person name="Lau K.J.X."/>
            <person name="Naqvi N.I."/>
        </authorList>
    </citation>
    <scope>NUCLEOTIDE SEQUENCE [LARGE SCALE GENOMIC DNA]</scope>
    <source>
        <strain evidence="1">GMP-LS</strain>
    </source>
</reference>
<proteinExistence type="predicted"/>
<dbReference type="AlphaFoldDB" id="A0AAN7V3F8"/>
<evidence type="ECO:0000313" key="1">
    <source>
        <dbReference type="EMBL" id="KAK5636329.1"/>
    </source>
</evidence>
<dbReference type="Proteomes" id="UP001305414">
    <property type="component" value="Unassembled WGS sequence"/>
</dbReference>
<accession>A0AAN7V3F8</accession>
<protein>
    <submittedName>
        <fullName evidence="1">Uncharacterized protein</fullName>
    </submittedName>
</protein>
<dbReference type="EMBL" id="JAWHQM010000067">
    <property type="protein sequence ID" value="KAK5636329.1"/>
    <property type="molecule type" value="Genomic_DNA"/>
</dbReference>
<evidence type="ECO:0000313" key="2">
    <source>
        <dbReference type="Proteomes" id="UP001305414"/>
    </source>
</evidence>
<gene>
    <name evidence="1" type="ORF">RRF57_012041</name>
</gene>
<comment type="caution">
    <text evidence="1">The sequence shown here is derived from an EMBL/GenBank/DDBJ whole genome shotgun (WGS) entry which is preliminary data.</text>
</comment>
<organism evidence="1 2">
    <name type="scientific">Xylaria bambusicola</name>
    <dbReference type="NCBI Taxonomy" id="326684"/>
    <lineage>
        <taxon>Eukaryota</taxon>
        <taxon>Fungi</taxon>
        <taxon>Dikarya</taxon>
        <taxon>Ascomycota</taxon>
        <taxon>Pezizomycotina</taxon>
        <taxon>Sordariomycetes</taxon>
        <taxon>Xylariomycetidae</taxon>
        <taxon>Xylariales</taxon>
        <taxon>Xylariaceae</taxon>
        <taxon>Xylaria</taxon>
    </lineage>
</organism>
<keyword evidence="2" id="KW-1185">Reference proteome</keyword>
<sequence length="114" mass="12827">MGRQWYFSNAAGWPLGKVVKMNDELPVSLPRLWFRGDVGDVPRASKLTPSVADRFQSCSSQAVRLLQWCFSAPLMVVGLVRLDKTLGILGSKLETTFHPDMLSERSVLSRLELY</sequence>
<name>A0AAN7V3F8_9PEZI</name>